<proteinExistence type="predicted"/>
<evidence type="ECO:0000313" key="1">
    <source>
        <dbReference type="EMBL" id="AQY50458.1"/>
    </source>
</evidence>
<protein>
    <submittedName>
        <fullName evidence="1">Uncharacterized protein</fullName>
    </submittedName>
</protein>
<dbReference type="Proteomes" id="UP000223060">
    <property type="component" value="Chromosome"/>
</dbReference>
<dbReference type="EMBL" id="CP011102">
    <property type="protein sequence ID" value="AQY50458.1"/>
    <property type="molecule type" value="Genomic_DNA"/>
</dbReference>
<reference evidence="2" key="1">
    <citation type="submission" date="2015-03" db="EMBL/GenBank/DDBJ databases">
        <authorList>
            <person name="Ferrari E."/>
            <person name="Walter M.C."/>
            <person name="Huptas C."/>
            <person name="Scherer S."/>
            <person name="Mueller-Herbst S."/>
        </authorList>
    </citation>
    <scope>NUCLEOTIDE SEQUENCE [LARGE SCALE GENOMIC DNA]</scope>
    <source>
        <strain evidence="2">LWP01</strain>
    </source>
</reference>
<gene>
    <name evidence="1" type="ORF">UE46_05065</name>
</gene>
<dbReference type="RefSeq" id="WP_118907454.1">
    <property type="nucleotide sequence ID" value="NZ_CP011102.1"/>
</dbReference>
<dbReference type="KEGG" id="lwi:UE46_05065"/>
<evidence type="ECO:0000313" key="2">
    <source>
        <dbReference type="Proteomes" id="UP000223060"/>
    </source>
</evidence>
<accession>A0A1S7FSM1</accession>
<sequence length="629" mass="72808">MNNMLNIIIDKKKYTNKQEATKGIPERSNKMVNSDPEFVTIQNFFQLVTTGHTFLPFLLKERGSRKSNNFLSTKIIALDFDNPEKDANLTNKLKQFEFTQKNACFIYFTFSSTETCPRVRIIFILADTIHSKEDYENIYTELLHEYKIFSPDKCTNNLTLPFFGGLSGTEINFENLLVLDIAKNIEEIAPKRVIVHKITSPQAHRDAPSLNLYTEECQLIRNNDPKALLLLLEKKHGPLYIINKDLDSKITLEEKVDCLSMSLLLGIKDNERNSFIDILHVESNKSASIFNHSNNNRQFYKSFSLNETLNLLQLIKRIGAFKNKSELLNFFEEITKKDMKNAYQKKFITHIDNIYSDVNSELNSTDSQLNKIFSKHRLEPLFQCLIELGYDFLPEKSLCHSGSETAIFASTQVIQKKMRELNFSGANDPKGIRKKINLLAELGLITKKSYCDMSDQIRDRTKNTVKEQSHNLNRSVRHNNLLQFNTFDIERINSGIKTYNSRKSKHISYKESIYLEGSFSNKDIYPQEYDTKKTSSNIKIILEILIKKNNGCMLLKDLAVELAIQSNKNPRSSKATERVKCLELQLANDYDVHIDYLNADTKEMILTRFRKNFNSTHHRVAVIYSNQDK</sequence>
<dbReference type="AlphaFoldDB" id="A0A1S7FSM1"/>
<name>A0A1S7FSM1_9LIST</name>
<keyword evidence="2" id="KW-1185">Reference proteome</keyword>
<organism evidence="1 2">
    <name type="scientific">Listeria weihenstephanensis</name>
    <dbReference type="NCBI Taxonomy" id="1006155"/>
    <lineage>
        <taxon>Bacteria</taxon>
        <taxon>Bacillati</taxon>
        <taxon>Bacillota</taxon>
        <taxon>Bacilli</taxon>
        <taxon>Bacillales</taxon>
        <taxon>Listeriaceae</taxon>
        <taxon>Listeria</taxon>
    </lineage>
</organism>